<keyword evidence="7" id="KW-1185">Reference proteome</keyword>
<organism evidence="6 7">
    <name type="scientific">Striga asiatica</name>
    <name type="common">Asiatic witchweed</name>
    <name type="synonym">Buchnera asiatica</name>
    <dbReference type="NCBI Taxonomy" id="4170"/>
    <lineage>
        <taxon>Eukaryota</taxon>
        <taxon>Viridiplantae</taxon>
        <taxon>Streptophyta</taxon>
        <taxon>Embryophyta</taxon>
        <taxon>Tracheophyta</taxon>
        <taxon>Spermatophyta</taxon>
        <taxon>Magnoliopsida</taxon>
        <taxon>eudicotyledons</taxon>
        <taxon>Gunneridae</taxon>
        <taxon>Pentapetalae</taxon>
        <taxon>asterids</taxon>
        <taxon>lamiids</taxon>
        <taxon>Lamiales</taxon>
        <taxon>Orobanchaceae</taxon>
        <taxon>Buchnereae</taxon>
        <taxon>Striga</taxon>
    </lineage>
</organism>
<dbReference type="InterPro" id="IPR001087">
    <property type="entry name" value="GDSL"/>
</dbReference>
<dbReference type="Pfam" id="PF00657">
    <property type="entry name" value="Lipase_GDSL"/>
    <property type="match status" value="1"/>
</dbReference>
<keyword evidence="2" id="KW-0732">Signal</keyword>
<keyword evidence="3 6" id="KW-0378">Hydrolase</keyword>
<dbReference type="Gene3D" id="3.40.50.1110">
    <property type="entry name" value="SGNH hydrolase"/>
    <property type="match status" value="1"/>
</dbReference>
<evidence type="ECO:0000256" key="3">
    <source>
        <dbReference type="ARBA" id="ARBA00022801"/>
    </source>
</evidence>
<dbReference type="CDD" id="cd01837">
    <property type="entry name" value="SGNH_plant_lipase_like"/>
    <property type="match status" value="1"/>
</dbReference>
<keyword evidence="4" id="KW-0325">Glycoprotein</keyword>
<evidence type="ECO:0000256" key="4">
    <source>
        <dbReference type="ARBA" id="ARBA00023180"/>
    </source>
</evidence>
<evidence type="ECO:0000256" key="2">
    <source>
        <dbReference type="ARBA" id="ARBA00022729"/>
    </source>
</evidence>
<gene>
    <name evidence="6" type="ORF">STAS_22937</name>
</gene>
<protein>
    <submittedName>
        <fullName evidence="6">GDSL-like Lipase/Acylhydrolase superfamily protein</fullName>
    </submittedName>
</protein>
<evidence type="ECO:0000313" key="6">
    <source>
        <dbReference type="EMBL" id="GER45949.1"/>
    </source>
</evidence>
<proteinExistence type="inferred from homology"/>
<dbReference type="GO" id="GO:0016788">
    <property type="term" value="F:hydrolase activity, acting on ester bonds"/>
    <property type="evidence" value="ECO:0007669"/>
    <property type="project" value="InterPro"/>
</dbReference>
<name>A0A5A7QL33_STRAF</name>
<keyword evidence="5" id="KW-0472">Membrane</keyword>
<feature type="transmembrane region" description="Helical" evidence="5">
    <location>
        <begin position="57"/>
        <end position="75"/>
    </location>
</feature>
<dbReference type="InterPro" id="IPR036514">
    <property type="entry name" value="SGNH_hydro_sf"/>
</dbReference>
<keyword evidence="5" id="KW-1133">Transmembrane helix</keyword>
<dbReference type="EMBL" id="BKCP01007404">
    <property type="protein sequence ID" value="GER45949.1"/>
    <property type="molecule type" value="Genomic_DNA"/>
</dbReference>
<comment type="caution">
    <text evidence="6">The sequence shown here is derived from an EMBL/GenBank/DDBJ whole genome shotgun (WGS) entry which is preliminary data.</text>
</comment>
<dbReference type="InterPro" id="IPR035669">
    <property type="entry name" value="SGNH_plant_lipase-like"/>
</dbReference>
<feature type="transmembrane region" description="Helical" evidence="5">
    <location>
        <begin position="25"/>
        <end position="45"/>
    </location>
</feature>
<comment type="similarity">
    <text evidence="1">Belongs to the 'GDSL' lipolytic enzyme family.</text>
</comment>
<dbReference type="SUPFAM" id="SSF52266">
    <property type="entry name" value="SGNH hydrolase"/>
    <property type="match status" value="1"/>
</dbReference>
<dbReference type="AlphaFoldDB" id="A0A5A7QL33"/>
<keyword evidence="5" id="KW-0812">Transmembrane</keyword>
<evidence type="ECO:0000313" key="7">
    <source>
        <dbReference type="Proteomes" id="UP000325081"/>
    </source>
</evidence>
<dbReference type="OrthoDB" id="1600564at2759"/>
<accession>A0A5A7QL33</accession>
<dbReference type="Proteomes" id="UP000325081">
    <property type="component" value="Unassembled WGS sequence"/>
</dbReference>
<evidence type="ECO:0000256" key="5">
    <source>
        <dbReference type="SAM" id="Phobius"/>
    </source>
</evidence>
<sequence length="387" mass="43169">MFLGAGPNVDNPTFKSETNHNLRVYLKHCGSGLILLMLYHGRSFWFLSDTGKTFRTLADMLMIMTIMCFCVPFATSGRQPYPKFKFSQIYQLGDSISDTGNTILYSPCAKLPYGESFPKGPTGRCSNGFLIIDYIAKAARLPLLPPYHDTTADFSHGVNFAVAGATALSPNALARKNIQAGGNSLDVQLGWMSSYFNSICSSHSGEVGGNDYNFAMSQRKSMEEMREMVPDVVDAILDGVRKAISFGAKKLVVPGNFPIGCIPGNKAAFHTDNQTAYDRYKCLKYLNEFAAYHNQQLQQGIQRLNEQEQPNATILYADFYKAYMFALRYSRTNGIDTENVCCGMCGFGVQACQNPDSYLSWDGMHMTQECYKLMSAWLIHNLFIKLQ</sequence>
<evidence type="ECO:0000256" key="1">
    <source>
        <dbReference type="ARBA" id="ARBA00008668"/>
    </source>
</evidence>
<dbReference type="PANTHER" id="PTHR22835">
    <property type="entry name" value="ZINC FINGER FYVE DOMAIN CONTAINING PROTEIN"/>
    <property type="match status" value="1"/>
</dbReference>
<dbReference type="PANTHER" id="PTHR22835:SF517">
    <property type="entry name" value="GDSL-LIKE LIPASE_ACYLHYDROLASE FAMILY PROTEIN, EXPRESSED"/>
    <property type="match status" value="1"/>
</dbReference>
<reference evidence="7" key="1">
    <citation type="journal article" date="2019" name="Curr. Biol.">
        <title>Genome Sequence of Striga asiatica Provides Insight into the Evolution of Plant Parasitism.</title>
        <authorList>
            <person name="Yoshida S."/>
            <person name="Kim S."/>
            <person name="Wafula E.K."/>
            <person name="Tanskanen J."/>
            <person name="Kim Y.M."/>
            <person name="Honaas L."/>
            <person name="Yang Z."/>
            <person name="Spallek T."/>
            <person name="Conn C.E."/>
            <person name="Ichihashi Y."/>
            <person name="Cheong K."/>
            <person name="Cui S."/>
            <person name="Der J.P."/>
            <person name="Gundlach H."/>
            <person name="Jiao Y."/>
            <person name="Hori C."/>
            <person name="Ishida J.K."/>
            <person name="Kasahara H."/>
            <person name="Kiba T."/>
            <person name="Kim M.S."/>
            <person name="Koo N."/>
            <person name="Laohavisit A."/>
            <person name="Lee Y.H."/>
            <person name="Lumba S."/>
            <person name="McCourt P."/>
            <person name="Mortimer J.C."/>
            <person name="Mutuku J.M."/>
            <person name="Nomura T."/>
            <person name="Sasaki-Sekimoto Y."/>
            <person name="Seto Y."/>
            <person name="Wang Y."/>
            <person name="Wakatake T."/>
            <person name="Sakakibara H."/>
            <person name="Demura T."/>
            <person name="Yamaguchi S."/>
            <person name="Yoneyama K."/>
            <person name="Manabe R.I."/>
            <person name="Nelson D.C."/>
            <person name="Schulman A.H."/>
            <person name="Timko M.P."/>
            <person name="dePamphilis C.W."/>
            <person name="Choi D."/>
            <person name="Shirasu K."/>
        </authorList>
    </citation>
    <scope>NUCLEOTIDE SEQUENCE [LARGE SCALE GENOMIC DNA]</scope>
    <source>
        <strain evidence="7">cv. UVA1</strain>
    </source>
</reference>